<comment type="caution">
    <text evidence="7">The sequence shown here is derived from an EMBL/GenBank/DDBJ whole genome shotgun (WGS) entry which is preliminary data.</text>
</comment>
<keyword evidence="7" id="KW-0548">Nucleotidyltransferase</keyword>
<evidence type="ECO:0000256" key="2">
    <source>
        <dbReference type="ARBA" id="ARBA00022679"/>
    </source>
</evidence>
<accession>A0A1E7WJN9</accession>
<feature type="domain" description="Carbohydrate kinase PfkB" evidence="6">
    <location>
        <begin position="19"/>
        <end position="297"/>
    </location>
</feature>
<dbReference type="InterPro" id="IPR002173">
    <property type="entry name" value="Carboh/pur_kinase_PfkB_CS"/>
</dbReference>
<dbReference type="OrthoDB" id="9779730at2"/>
<sequence length="331" mass="35375">MNQQTIAVFGESLVDDFITEQVVGGAPFNVARNLAAFGVATLMVTRIGEDKNGALVRREFARFGMSEAGLQIDALDATGRVVVERNDAGHRGVEHRFVILPDQAYDYVQAAPALAALAAATPSVLYFGTMAQRHECSRATVRAMLEASPARRYLDLNVRDGQVTERCAFESLHLADIVKVNEDELKDLFKWYTHTQPGTRSVESRAMADACQALMRTFTLQTLIVTLGERGAMVFGADGSVTINQECHAPAHIVDTVGAGDAFSAVFLYGQAQGWPLPLTLARANAFAGAICGVAGAVPADIGFYAPWLAAWHAGAVLPNIELAQVPGVAA</sequence>
<protein>
    <submittedName>
        <fullName evidence="7">Bifunctional protein HldE</fullName>
        <ecNumber evidence="7">2.7.1.167</ecNumber>
        <ecNumber evidence="7">2.7.7.70</ecNumber>
    </submittedName>
</protein>
<evidence type="ECO:0000313" key="8">
    <source>
        <dbReference type="Proteomes" id="UP000175989"/>
    </source>
</evidence>
<dbReference type="Pfam" id="PF00294">
    <property type="entry name" value="PfkB"/>
    <property type="match status" value="1"/>
</dbReference>
<dbReference type="GO" id="GO:0033785">
    <property type="term" value="F:heptose 7-phosphate kinase activity"/>
    <property type="evidence" value="ECO:0007669"/>
    <property type="project" value="UniProtKB-EC"/>
</dbReference>
<dbReference type="RefSeq" id="WP_070249215.1">
    <property type="nucleotide sequence ID" value="NZ_LROM01000090.1"/>
</dbReference>
<comment type="similarity">
    <text evidence="1">Belongs to the carbohydrate kinase PfkB family.</text>
</comment>
<dbReference type="PROSITE" id="PS00583">
    <property type="entry name" value="PFKB_KINASES_1"/>
    <property type="match status" value="1"/>
</dbReference>
<dbReference type="EMBL" id="LROM01000090">
    <property type="protein sequence ID" value="OEZ98848.1"/>
    <property type="molecule type" value="Genomic_DNA"/>
</dbReference>
<evidence type="ECO:0000256" key="5">
    <source>
        <dbReference type="ARBA" id="ARBA00022840"/>
    </source>
</evidence>
<keyword evidence="4" id="KW-0418">Kinase</keyword>
<reference evidence="8" key="1">
    <citation type="journal article" date="2016" name="Front. Microbiol.">
        <title>Molecular Keys to the Janthinobacterium and Duganella spp. Interaction with the Plant Pathogen Fusarium graminearum.</title>
        <authorList>
            <person name="Haack F.S."/>
            <person name="Poehlein A."/>
            <person name="Kroger C."/>
            <person name="Voigt C.A."/>
            <person name="Piepenbring M."/>
            <person name="Bode H.B."/>
            <person name="Daniel R."/>
            <person name="Schafer W."/>
            <person name="Streit W.R."/>
        </authorList>
    </citation>
    <scope>NUCLEOTIDE SEQUENCE [LARGE SCALE GENOMIC DNA]</scope>
    <source>
        <strain evidence="8">T54</strain>
    </source>
</reference>
<dbReference type="EC" id="2.7.1.167" evidence="7"/>
<name>A0A1E7WJN9_9BURK</name>
<dbReference type="PANTHER" id="PTHR43085">
    <property type="entry name" value="HEXOKINASE FAMILY MEMBER"/>
    <property type="match status" value="1"/>
</dbReference>
<dbReference type="PATRIC" id="fig|762836.4.peg.3121"/>
<dbReference type="InterPro" id="IPR050306">
    <property type="entry name" value="PfkB_Carbo_kinase"/>
</dbReference>
<dbReference type="SUPFAM" id="SSF53613">
    <property type="entry name" value="Ribokinase-like"/>
    <property type="match status" value="1"/>
</dbReference>
<dbReference type="Proteomes" id="UP000175989">
    <property type="component" value="Unassembled WGS sequence"/>
</dbReference>
<dbReference type="AlphaFoldDB" id="A0A1E7WJN9"/>
<dbReference type="Gene3D" id="3.40.1190.20">
    <property type="match status" value="1"/>
</dbReference>
<dbReference type="GO" id="GO:0016779">
    <property type="term" value="F:nucleotidyltransferase activity"/>
    <property type="evidence" value="ECO:0007669"/>
    <property type="project" value="UniProtKB-KW"/>
</dbReference>
<dbReference type="PANTHER" id="PTHR43085:SF1">
    <property type="entry name" value="PSEUDOURIDINE KINASE-RELATED"/>
    <property type="match status" value="1"/>
</dbReference>
<organism evidence="7 8">
    <name type="scientific">Duganella phyllosphaerae</name>
    <dbReference type="NCBI Taxonomy" id="762836"/>
    <lineage>
        <taxon>Bacteria</taxon>
        <taxon>Pseudomonadati</taxon>
        <taxon>Pseudomonadota</taxon>
        <taxon>Betaproteobacteria</taxon>
        <taxon>Burkholderiales</taxon>
        <taxon>Oxalobacteraceae</taxon>
        <taxon>Telluria group</taxon>
        <taxon>Duganella</taxon>
    </lineage>
</organism>
<keyword evidence="8" id="KW-1185">Reference proteome</keyword>
<evidence type="ECO:0000256" key="1">
    <source>
        <dbReference type="ARBA" id="ARBA00010688"/>
    </source>
</evidence>
<dbReference type="InterPro" id="IPR029056">
    <property type="entry name" value="Ribokinase-like"/>
</dbReference>
<keyword evidence="2 7" id="KW-0808">Transferase</keyword>
<dbReference type="GO" id="GO:0005524">
    <property type="term" value="F:ATP binding"/>
    <property type="evidence" value="ECO:0007669"/>
    <property type="project" value="UniProtKB-KW"/>
</dbReference>
<evidence type="ECO:0000259" key="6">
    <source>
        <dbReference type="Pfam" id="PF00294"/>
    </source>
</evidence>
<keyword evidence="3" id="KW-0547">Nucleotide-binding</keyword>
<evidence type="ECO:0000256" key="4">
    <source>
        <dbReference type="ARBA" id="ARBA00022777"/>
    </source>
</evidence>
<keyword evidence="5" id="KW-0067">ATP-binding</keyword>
<dbReference type="EC" id="2.7.7.70" evidence="7"/>
<proteinExistence type="inferred from homology"/>
<evidence type="ECO:0000256" key="3">
    <source>
        <dbReference type="ARBA" id="ARBA00022741"/>
    </source>
</evidence>
<evidence type="ECO:0000313" key="7">
    <source>
        <dbReference type="EMBL" id="OEZ98848.1"/>
    </source>
</evidence>
<dbReference type="InterPro" id="IPR011611">
    <property type="entry name" value="PfkB_dom"/>
</dbReference>
<gene>
    <name evidence="7" type="primary">hldE</name>
    <name evidence="7" type="ORF">DUPY_30300</name>
</gene>